<accession>A0A9D1W9G3</accession>
<feature type="chain" id="PRO_5038494707" evidence="1">
    <location>
        <begin position="22"/>
        <end position="211"/>
    </location>
</feature>
<evidence type="ECO:0000313" key="3">
    <source>
        <dbReference type="Proteomes" id="UP000824156"/>
    </source>
</evidence>
<organism evidence="2 3">
    <name type="scientific">Candidatus Sphingobacterium stercoripullorum</name>
    <dbReference type="NCBI Taxonomy" id="2838759"/>
    <lineage>
        <taxon>Bacteria</taxon>
        <taxon>Pseudomonadati</taxon>
        <taxon>Bacteroidota</taxon>
        <taxon>Sphingobacteriia</taxon>
        <taxon>Sphingobacteriales</taxon>
        <taxon>Sphingobacteriaceae</taxon>
        <taxon>Sphingobacterium</taxon>
    </lineage>
</organism>
<comment type="caution">
    <text evidence="2">The sequence shown here is derived from an EMBL/GenBank/DDBJ whole genome shotgun (WGS) entry which is preliminary data.</text>
</comment>
<dbReference type="AlphaFoldDB" id="A0A9D1W9G3"/>
<keyword evidence="1" id="KW-0732">Signal</keyword>
<dbReference type="EMBL" id="DXEZ01000237">
    <property type="protein sequence ID" value="HIX55085.1"/>
    <property type="molecule type" value="Genomic_DNA"/>
</dbReference>
<evidence type="ECO:0000256" key="1">
    <source>
        <dbReference type="SAM" id="SignalP"/>
    </source>
</evidence>
<gene>
    <name evidence="2" type="ORF">H9853_08665</name>
</gene>
<dbReference type="Pfam" id="PF12875">
    <property type="entry name" value="DUF3826"/>
    <property type="match status" value="1"/>
</dbReference>
<name>A0A9D1W9G3_9SPHI</name>
<protein>
    <submittedName>
        <fullName evidence="2">DUF3826 domain-containing protein</fullName>
    </submittedName>
</protein>
<reference evidence="2" key="1">
    <citation type="journal article" date="2021" name="PeerJ">
        <title>Extensive microbial diversity within the chicken gut microbiome revealed by metagenomics and culture.</title>
        <authorList>
            <person name="Gilroy R."/>
            <person name="Ravi A."/>
            <person name="Getino M."/>
            <person name="Pursley I."/>
            <person name="Horton D.L."/>
            <person name="Alikhan N.F."/>
            <person name="Baker D."/>
            <person name="Gharbi K."/>
            <person name="Hall N."/>
            <person name="Watson M."/>
            <person name="Adriaenssens E.M."/>
            <person name="Foster-Nyarko E."/>
            <person name="Jarju S."/>
            <person name="Secka A."/>
            <person name="Antonio M."/>
            <person name="Oren A."/>
            <person name="Chaudhuri R.R."/>
            <person name="La Ragione R."/>
            <person name="Hildebrand F."/>
            <person name="Pallen M.J."/>
        </authorList>
    </citation>
    <scope>NUCLEOTIDE SEQUENCE</scope>
    <source>
        <strain evidence="2">1719</strain>
    </source>
</reference>
<evidence type="ECO:0000313" key="2">
    <source>
        <dbReference type="EMBL" id="HIX55085.1"/>
    </source>
</evidence>
<reference evidence="2" key="2">
    <citation type="submission" date="2021-04" db="EMBL/GenBank/DDBJ databases">
        <authorList>
            <person name="Gilroy R."/>
        </authorList>
    </citation>
    <scope>NUCLEOTIDE SEQUENCE</scope>
    <source>
        <strain evidence="2">1719</strain>
    </source>
</reference>
<sequence length="211" mass="24553">MLIRRIISACLMLMIVGFAYAQKPADAPDDYWNTITQRSQKIVDEIPRLSEEQSKELVEKIRYQYYSINKVYDEFDPKFEGADSKKKANLEDKRFKKTEKLNKKFIASLGKTASPEQVDAVKDGMTYSLFHVTSKAYFDMLPDLTPAQKEFIEKSLREARDNAMHTGSSKEKHGWFGKYKGRINNYLSQEGVDLQEARKGWMERIEKEKAK</sequence>
<dbReference type="InterPro" id="IPR024284">
    <property type="entry name" value="DUF3826"/>
</dbReference>
<dbReference type="Proteomes" id="UP000824156">
    <property type="component" value="Unassembled WGS sequence"/>
</dbReference>
<proteinExistence type="predicted"/>
<feature type="signal peptide" evidence="1">
    <location>
        <begin position="1"/>
        <end position="21"/>
    </location>
</feature>